<dbReference type="EMBL" id="FMXA01000006">
    <property type="protein sequence ID" value="SDA44356.1"/>
    <property type="molecule type" value="Genomic_DNA"/>
</dbReference>
<sequence>MRKLLLIISCIFPFIIKHFLSRKGKTPSIQSQIITLANLPELHGWYIVLHPRKAICLFLLRKSLKLSLTMIRQLGL</sequence>
<evidence type="ECO:0000313" key="2">
    <source>
        <dbReference type="Proteomes" id="UP000199689"/>
    </source>
</evidence>
<protein>
    <submittedName>
        <fullName evidence="1">Uncharacterized protein</fullName>
    </submittedName>
</protein>
<dbReference type="Proteomes" id="UP000199689">
    <property type="component" value="Unassembled WGS sequence"/>
</dbReference>
<gene>
    <name evidence="1" type="ORF">SAMN02910343_00606</name>
</gene>
<dbReference type="STRING" id="209880.SAMN02910343_00606"/>
<evidence type="ECO:0000313" key="1">
    <source>
        <dbReference type="EMBL" id="SDA44356.1"/>
    </source>
</evidence>
<reference evidence="1 2" key="1">
    <citation type="submission" date="2016-10" db="EMBL/GenBank/DDBJ databases">
        <authorList>
            <person name="de Groot N.N."/>
        </authorList>
    </citation>
    <scope>NUCLEOTIDE SEQUENCE [LARGE SCALE GENOMIC DNA]</scope>
    <source>
        <strain evidence="1 2">DSM 15230</strain>
    </source>
</reference>
<accession>A0A1G5VG18</accession>
<proteinExistence type="predicted"/>
<dbReference type="AlphaFoldDB" id="A0A1G5VG18"/>
<organism evidence="1 2">
    <name type="scientific">Allisonella histaminiformans</name>
    <dbReference type="NCBI Taxonomy" id="209880"/>
    <lineage>
        <taxon>Bacteria</taxon>
        <taxon>Bacillati</taxon>
        <taxon>Bacillota</taxon>
        <taxon>Negativicutes</taxon>
        <taxon>Veillonellales</taxon>
        <taxon>Veillonellaceae</taxon>
        <taxon>Allisonella</taxon>
    </lineage>
</organism>
<name>A0A1G5VG18_9FIRM</name>
<keyword evidence="2" id="KW-1185">Reference proteome</keyword>